<gene>
    <name evidence="2" type="ORF">Q4568_23785</name>
</gene>
<comment type="caution">
    <text evidence="2">The sequence shown here is derived from an EMBL/GenBank/DDBJ whole genome shotgun (WGS) entry which is preliminary data.</text>
</comment>
<name>A0AAW7YA70_9GAMM</name>
<keyword evidence="1" id="KW-0812">Transmembrane</keyword>
<dbReference type="AlphaFoldDB" id="A0AAW7YA70"/>
<feature type="transmembrane region" description="Helical" evidence="1">
    <location>
        <begin position="38"/>
        <end position="56"/>
    </location>
</feature>
<dbReference type="Proteomes" id="UP001170624">
    <property type="component" value="Unassembled WGS sequence"/>
</dbReference>
<feature type="transmembrane region" description="Helical" evidence="1">
    <location>
        <begin position="12"/>
        <end position="32"/>
    </location>
</feature>
<evidence type="ECO:0000313" key="3">
    <source>
        <dbReference type="Proteomes" id="UP001170624"/>
    </source>
</evidence>
<dbReference type="RefSeq" id="WP_303502344.1">
    <property type="nucleotide sequence ID" value="NZ_JAUOPU010000085.1"/>
</dbReference>
<sequence length="271" mass="30807">MKINIDSKYKKMVKVMLIVFPILSIATAFFSLPLEASLPIAVLVTIIPLILDRFVFSYKVLHVMPMPTEDMLVHRLGTSWVAHDTETMDGLGIVVIFKYKHVAKDAYNMLKAWNYGKVIDCSENISFKAVREQDDMYSAFLYAGDRIKSIKASEALAKEKHGEKSKIAMSIAKFYMQFSFDYSDNELKKKCIESLPYVDELNLNVGYVENSEIKMYSKRGFRLKNFSLTNRSDVAQGTIESLNEWVDPNGQLAPINQAVVDSVNRVLESNT</sequence>
<organism evidence="2 3">
    <name type="scientific">Photobacterium sanguinicancri</name>
    <dbReference type="NCBI Taxonomy" id="875932"/>
    <lineage>
        <taxon>Bacteria</taxon>
        <taxon>Pseudomonadati</taxon>
        <taxon>Pseudomonadota</taxon>
        <taxon>Gammaproteobacteria</taxon>
        <taxon>Vibrionales</taxon>
        <taxon>Vibrionaceae</taxon>
        <taxon>Photobacterium</taxon>
    </lineage>
</organism>
<proteinExistence type="predicted"/>
<dbReference type="EMBL" id="JAUOPU010000085">
    <property type="protein sequence ID" value="MDO6545556.1"/>
    <property type="molecule type" value="Genomic_DNA"/>
</dbReference>
<evidence type="ECO:0000256" key="1">
    <source>
        <dbReference type="SAM" id="Phobius"/>
    </source>
</evidence>
<protein>
    <submittedName>
        <fullName evidence="2">Uncharacterized protein</fullName>
    </submittedName>
</protein>
<accession>A0AAW7YA70</accession>
<keyword evidence="1" id="KW-1133">Transmembrane helix</keyword>
<keyword evidence="1" id="KW-0472">Membrane</keyword>
<reference evidence="2" key="1">
    <citation type="submission" date="2023-07" db="EMBL/GenBank/DDBJ databases">
        <title>Genome content predicts the carbon catabolic preferences of heterotrophic bacteria.</title>
        <authorList>
            <person name="Gralka M."/>
        </authorList>
    </citation>
    <scope>NUCLEOTIDE SEQUENCE</scope>
    <source>
        <strain evidence="2">G2M05</strain>
    </source>
</reference>
<evidence type="ECO:0000313" key="2">
    <source>
        <dbReference type="EMBL" id="MDO6545556.1"/>
    </source>
</evidence>